<organism evidence="9 10">
    <name type="scientific">Penicillium daleae</name>
    <dbReference type="NCBI Taxonomy" id="63821"/>
    <lineage>
        <taxon>Eukaryota</taxon>
        <taxon>Fungi</taxon>
        <taxon>Dikarya</taxon>
        <taxon>Ascomycota</taxon>
        <taxon>Pezizomycotina</taxon>
        <taxon>Eurotiomycetes</taxon>
        <taxon>Eurotiomycetidae</taxon>
        <taxon>Eurotiales</taxon>
        <taxon>Aspergillaceae</taxon>
        <taxon>Penicillium</taxon>
    </lineage>
</organism>
<dbReference type="InterPro" id="IPR020846">
    <property type="entry name" value="MFS_dom"/>
</dbReference>
<dbReference type="GO" id="GO:0022857">
    <property type="term" value="F:transmembrane transporter activity"/>
    <property type="evidence" value="ECO:0007669"/>
    <property type="project" value="InterPro"/>
</dbReference>
<dbReference type="Proteomes" id="UP001213681">
    <property type="component" value="Unassembled WGS sequence"/>
</dbReference>
<evidence type="ECO:0000256" key="6">
    <source>
        <dbReference type="ARBA" id="ARBA00023136"/>
    </source>
</evidence>
<reference evidence="9" key="1">
    <citation type="submission" date="2022-12" db="EMBL/GenBank/DDBJ databases">
        <authorList>
            <person name="Petersen C."/>
        </authorList>
    </citation>
    <scope>NUCLEOTIDE SEQUENCE</scope>
    <source>
        <strain evidence="9">IBT 16125</strain>
    </source>
</reference>
<dbReference type="GO" id="GO:0016020">
    <property type="term" value="C:membrane"/>
    <property type="evidence" value="ECO:0007669"/>
    <property type="project" value="UniProtKB-SubCell"/>
</dbReference>
<keyword evidence="6 7" id="KW-0472">Membrane</keyword>
<dbReference type="RefSeq" id="XP_056768354.1">
    <property type="nucleotide sequence ID" value="XM_056907627.1"/>
</dbReference>
<feature type="transmembrane region" description="Helical" evidence="7">
    <location>
        <begin position="25"/>
        <end position="48"/>
    </location>
</feature>
<dbReference type="PRINTS" id="PR01035">
    <property type="entry name" value="TCRTETA"/>
</dbReference>
<name>A0AAD6CAM3_9EURO</name>
<proteinExistence type="inferred from homology"/>
<evidence type="ECO:0000259" key="8">
    <source>
        <dbReference type="PROSITE" id="PS50850"/>
    </source>
</evidence>
<evidence type="ECO:0000256" key="1">
    <source>
        <dbReference type="ARBA" id="ARBA00004141"/>
    </source>
</evidence>
<keyword evidence="3" id="KW-0813">Transport</keyword>
<feature type="transmembrane region" description="Helical" evidence="7">
    <location>
        <begin position="319"/>
        <end position="341"/>
    </location>
</feature>
<comment type="caution">
    <text evidence="9">The sequence shown here is derived from an EMBL/GenBank/DDBJ whole genome shotgun (WGS) entry which is preliminary data.</text>
</comment>
<dbReference type="PANTHER" id="PTHR23506">
    <property type="entry name" value="GH10249P"/>
    <property type="match status" value="1"/>
</dbReference>
<feature type="transmembrane region" description="Helical" evidence="7">
    <location>
        <begin position="60"/>
        <end position="82"/>
    </location>
</feature>
<dbReference type="GeneID" id="81597870"/>
<feature type="transmembrane region" description="Helical" evidence="7">
    <location>
        <begin position="248"/>
        <end position="268"/>
    </location>
</feature>
<dbReference type="InterPro" id="IPR050930">
    <property type="entry name" value="MFS_Vesicular_Transporter"/>
</dbReference>
<reference evidence="9" key="2">
    <citation type="journal article" date="2023" name="IMA Fungus">
        <title>Comparative genomic study of the Penicillium genus elucidates a diverse pangenome and 15 lateral gene transfer events.</title>
        <authorList>
            <person name="Petersen C."/>
            <person name="Sorensen T."/>
            <person name="Nielsen M.R."/>
            <person name="Sondergaard T.E."/>
            <person name="Sorensen J.L."/>
            <person name="Fitzpatrick D.A."/>
            <person name="Frisvad J.C."/>
            <person name="Nielsen K.L."/>
        </authorList>
    </citation>
    <scope>NUCLEOTIDE SEQUENCE</scope>
    <source>
        <strain evidence="9">IBT 16125</strain>
    </source>
</reference>
<feature type="domain" description="Major facilitator superfamily (MFS) profile" evidence="8">
    <location>
        <begin position="1"/>
        <end position="455"/>
    </location>
</feature>
<evidence type="ECO:0000256" key="4">
    <source>
        <dbReference type="ARBA" id="ARBA00022692"/>
    </source>
</evidence>
<gene>
    <name evidence="9" type="ORF">N7458_004245</name>
</gene>
<dbReference type="Pfam" id="PF07690">
    <property type="entry name" value="MFS_1"/>
    <property type="match status" value="1"/>
</dbReference>
<evidence type="ECO:0000256" key="5">
    <source>
        <dbReference type="ARBA" id="ARBA00022989"/>
    </source>
</evidence>
<dbReference type="EMBL" id="JAPVEA010000004">
    <property type="protein sequence ID" value="KAJ5455981.1"/>
    <property type="molecule type" value="Genomic_DNA"/>
</dbReference>
<evidence type="ECO:0000313" key="9">
    <source>
        <dbReference type="EMBL" id="KAJ5455981.1"/>
    </source>
</evidence>
<feature type="transmembrane region" description="Helical" evidence="7">
    <location>
        <begin position="88"/>
        <end position="106"/>
    </location>
</feature>
<evidence type="ECO:0000256" key="2">
    <source>
        <dbReference type="ARBA" id="ARBA00006829"/>
    </source>
</evidence>
<feature type="transmembrane region" description="Helical" evidence="7">
    <location>
        <begin position="289"/>
        <end position="307"/>
    </location>
</feature>
<keyword evidence="4 7" id="KW-0812">Transmembrane</keyword>
<evidence type="ECO:0000313" key="10">
    <source>
        <dbReference type="Proteomes" id="UP001213681"/>
    </source>
</evidence>
<dbReference type="PANTHER" id="PTHR23506:SF35">
    <property type="entry name" value="MAJOR FACILITATOR SUPERFAMILY (MFS) PROFILE DOMAIN-CONTAINING PROTEIN-RELATED"/>
    <property type="match status" value="1"/>
</dbReference>
<protein>
    <recommendedName>
        <fullName evidence="8">Major facilitator superfamily (MFS) profile domain-containing protein</fullName>
    </recommendedName>
</protein>
<sequence length="458" mass="49638">MFLHQFLVSILPFVLEHRLSLDPSLIQRVSVALLAESALVSFLVTPLIGRFSDRLGARTWLLVGLLGELGGSMIIALSHSLFTLFSGRLVQAVANTIVGVLGLTNLTKVASTNGTEKVYGVLTVSLAAGSSGGPLMAGTIFELAGYWTAWTSAFGASLIGVILQSLMLVQPQDTESAGVQSPPRDEAGEETPLLVPSSLSELPVQLRSAQLDFQFYFCLLTNRRYIGGILSSLCYAIVAVSFDTTLPLHVGAVFHWGSLPTGILFSVLHGPNAFFSVPVKWLKGRVGSRYPTCVGFLGLALLLWVVGTPGDDRFHWANLGYRGPIIYASTVAAIGIFMTLLNGTGMMEASYAVHEIEIHQPGKFGSEAYSQAMLISRLSWSFGLFLGPIVSGQLAEKVGYHEMNCILGEYINHITKLCRRLKVWKSYFTHSANYTSARMCLLCAGFVVWNLKSSPLVH</sequence>
<keyword evidence="10" id="KW-1185">Reference proteome</keyword>
<accession>A0AAD6CAM3</accession>
<dbReference type="SUPFAM" id="SSF103473">
    <property type="entry name" value="MFS general substrate transporter"/>
    <property type="match status" value="1"/>
</dbReference>
<keyword evidence="5 7" id="KW-1133">Transmembrane helix</keyword>
<dbReference type="PROSITE" id="PS50850">
    <property type="entry name" value="MFS"/>
    <property type="match status" value="1"/>
</dbReference>
<evidence type="ECO:0000256" key="7">
    <source>
        <dbReference type="SAM" id="Phobius"/>
    </source>
</evidence>
<feature type="transmembrane region" description="Helical" evidence="7">
    <location>
        <begin position="147"/>
        <end position="169"/>
    </location>
</feature>
<dbReference type="AlphaFoldDB" id="A0AAD6CAM3"/>
<dbReference type="InterPro" id="IPR001958">
    <property type="entry name" value="Tet-R_TetA/multi-R_MdtG-like"/>
</dbReference>
<dbReference type="Gene3D" id="1.20.1250.20">
    <property type="entry name" value="MFS general substrate transporter like domains"/>
    <property type="match status" value="2"/>
</dbReference>
<comment type="subcellular location">
    <subcellularLocation>
        <location evidence="1">Membrane</location>
        <topology evidence="1">Multi-pass membrane protein</topology>
    </subcellularLocation>
</comment>
<feature type="transmembrane region" description="Helical" evidence="7">
    <location>
        <begin position="225"/>
        <end position="242"/>
    </location>
</feature>
<dbReference type="InterPro" id="IPR011701">
    <property type="entry name" value="MFS"/>
</dbReference>
<feature type="transmembrane region" description="Helical" evidence="7">
    <location>
        <begin position="118"/>
        <end position="141"/>
    </location>
</feature>
<dbReference type="InterPro" id="IPR036259">
    <property type="entry name" value="MFS_trans_sf"/>
</dbReference>
<evidence type="ECO:0000256" key="3">
    <source>
        <dbReference type="ARBA" id="ARBA00022448"/>
    </source>
</evidence>
<comment type="similarity">
    <text evidence="2">Belongs to the major facilitator superfamily. Vesicular transporter family.</text>
</comment>